<dbReference type="Gene3D" id="3.40.50.620">
    <property type="entry name" value="HUPs"/>
    <property type="match status" value="1"/>
</dbReference>
<protein>
    <recommendedName>
        <fullName evidence="3">7-cyano-7-deazaguanine synthase</fullName>
    </recommendedName>
</protein>
<evidence type="ECO:0000313" key="2">
    <source>
        <dbReference type="Proteomes" id="UP000321577"/>
    </source>
</evidence>
<name>A0A512M604_9BACT</name>
<proteinExistence type="predicted"/>
<dbReference type="AlphaFoldDB" id="A0A512M604"/>
<sequence length="632" mass="70676">MGAKEDENVLLRIEDLKRSFYRDIEPQYLDLVEIAAYVYAADQATTRCFSDADRFGEDWRRDFHFHIPVRATGLWKSQEVISALTNLLTFLSDDYFTFHFSQSTKPNDLEQQYLEFDNESHDGRPIDKVVMFSGGLDSLAGAMEEILTEKNRIVLVTHLSTPKNNGFLASLKSQIADKAGQAKPHHVRVRANKQKRLGKEYTQRTRSFLFASFGATIARMLNIDSLRFYENGVVSLNLPLSAQVVGSRATRTTHPKVLSCFERLFSAIGGGGFKVENPFFQDTKAGVIRRLVALGCSDMLQTSISCAHTWERTKQHTHCGLCSQCIDRRIAMVAAAAVEYDPLDRYARNIFIDDRPKDEDKMMLAGYLDRATKAAGLKGVADLLIAFPQVVDALPHIPGGNTKAAERVFDLHKRHAEEVGLALGRLVAAHCTDVAYGRLGRGSLLRAMTDNVGIDAAVELKAKETTVAQTQLEPSNAELSIQMNEGFKSVLAHTTTQQQLLDEVSSGALAFLKSLSQKLTSKQHQLFVLLVETVSGGGAERHLSYDEIAMKLCKKGKKPISKQAVWKQVEALKAQNPRLKLFIENARQRETSSNFSELSPTQRRKSGIDESYDHRPIWELARLTAWLTRLTP</sequence>
<reference evidence="1 2" key="1">
    <citation type="submission" date="2019-07" db="EMBL/GenBank/DDBJ databases">
        <title>Whole genome shotgun sequence of Brevifollis gellanilyticus NBRC 108608.</title>
        <authorList>
            <person name="Hosoyama A."/>
            <person name="Uohara A."/>
            <person name="Ohji S."/>
            <person name="Ichikawa N."/>
        </authorList>
    </citation>
    <scope>NUCLEOTIDE SEQUENCE [LARGE SCALE GENOMIC DNA]</scope>
    <source>
        <strain evidence="1 2">NBRC 108608</strain>
    </source>
</reference>
<dbReference type="SUPFAM" id="SSF52402">
    <property type="entry name" value="Adenine nucleotide alpha hydrolases-like"/>
    <property type="match status" value="1"/>
</dbReference>
<organism evidence="1 2">
    <name type="scientific">Brevifollis gellanilyticus</name>
    <dbReference type="NCBI Taxonomy" id="748831"/>
    <lineage>
        <taxon>Bacteria</taxon>
        <taxon>Pseudomonadati</taxon>
        <taxon>Verrucomicrobiota</taxon>
        <taxon>Verrucomicrobiia</taxon>
        <taxon>Verrucomicrobiales</taxon>
        <taxon>Verrucomicrobiaceae</taxon>
    </lineage>
</organism>
<comment type="caution">
    <text evidence="1">The sequence shown here is derived from an EMBL/GenBank/DDBJ whole genome shotgun (WGS) entry which is preliminary data.</text>
</comment>
<dbReference type="InterPro" id="IPR014729">
    <property type="entry name" value="Rossmann-like_a/b/a_fold"/>
</dbReference>
<gene>
    <name evidence="1" type="ORF">BGE01nite_14590</name>
</gene>
<dbReference type="EMBL" id="BKAG01000008">
    <property type="protein sequence ID" value="GEP42168.1"/>
    <property type="molecule type" value="Genomic_DNA"/>
</dbReference>
<accession>A0A512M604</accession>
<evidence type="ECO:0008006" key="3">
    <source>
        <dbReference type="Google" id="ProtNLM"/>
    </source>
</evidence>
<evidence type="ECO:0000313" key="1">
    <source>
        <dbReference type="EMBL" id="GEP42168.1"/>
    </source>
</evidence>
<keyword evidence="2" id="KW-1185">Reference proteome</keyword>
<dbReference type="Proteomes" id="UP000321577">
    <property type="component" value="Unassembled WGS sequence"/>
</dbReference>